<proteinExistence type="predicted"/>
<dbReference type="Proteomes" id="UP001500416">
    <property type="component" value="Unassembled WGS sequence"/>
</dbReference>
<keyword evidence="2" id="KW-1133">Transmembrane helix</keyword>
<feature type="region of interest" description="Disordered" evidence="1">
    <location>
        <begin position="1"/>
        <end position="82"/>
    </location>
</feature>
<reference evidence="4" key="1">
    <citation type="journal article" date="2019" name="Int. J. Syst. Evol. Microbiol.">
        <title>The Global Catalogue of Microorganisms (GCM) 10K type strain sequencing project: providing services to taxonomists for standard genome sequencing and annotation.</title>
        <authorList>
            <consortium name="The Broad Institute Genomics Platform"/>
            <consortium name="The Broad Institute Genome Sequencing Center for Infectious Disease"/>
            <person name="Wu L."/>
            <person name="Ma J."/>
        </authorList>
    </citation>
    <scope>NUCLEOTIDE SEQUENCE [LARGE SCALE GENOMIC DNA]</scope>
    <source>
        <strain evidence="4">JCM 3380</strain>
    </source>
</reference>
<feature type="compositionally biased region" description="Basic and acidic residues" evidence="1">
    <location>
        <begin position="119"/>
        <end position="165"/>
    </location>
</feature>
<evidence type="ECO:0000256" key="2">
    <source>
        <dbReference type="SAM" id="Phobius"/>
    </source>
</evidence>
<evidence type="ECO:0000256" key="1">
    <source>
        <dbReference type="SAM" id="MobiDB-lite"/>
    </source>
</evidence>
<gene>
    <name evidence="3" type="ORF">GCM10010492_29270</name>
</gene>
<keyword evidence="4" id="KW-1185">Reference proteome</keyword>
<feature type="transmembrane region" description="Helical" evidence="2">
    <location>
        <begin position="90"/>
        <end position="112"/>
    </location>
</feature>
<dbReference type="EMBL" id="BAAABU010000005">
    <property type="protein sequence ID" value="GAA0229028.1"/>
    <property type="molecule type" value="Genomic_DNA"/>
</dbReference>
<organism evidence="3 4">
    <name type="scientific">Saccharothrix mutabilis subsp. mutabilis</name>
    <dbReference type="NCBI Taxonomy" id="66855"/>
    <lineage>
        <taxon>Bacteria</taxon>
        <taxon>Bacillati</taxon>
        <taxon>Actinomycetota</taxon>
        <taxon>Actinomycetes</taxon>
        <taxon>Pseudonocardiales</taxon>
        <taxon>Pseudonocardiaceae</taxon>
        <taxon>Saccharothrix</taxon>
    </lineage>
</organism>
<feature type="region of interest" description="Disordered" evidence="1">
    <location>
        <begin position="119"/>
        <end position="172"/>
    </location>
</feature>
<evidence type="ECO:0000313" key="4">
    <source>
        <dbReference type="Proteomes" id="UP001500416"/>
    </source>
</evidence>
<comment type="caution">
    <text evidence="3">The sequence shown here is derived from an EMBL/GenBank/DDBJ whole genome shotgun (WGS) entry which is preliminary data.</text>
</comment>
<feature type="compositionally biased region" description="Pro residues" evidence="1">
    <location>
        <begin position="46"/>
        <end position="56"/>
    </location>
</feature>
<keyword evidence="2" id="KW-0812">Transmembrane</keyword>
<feature type="compositionally biased region" description="Low complexity" evidence="1">
    <location>
        <begin position="27"/>
        <end position="40"/>
    </location>
</feature>
<name>A0ABP3DCK0_9PSEU</name>
<accession>A0ABP3DCK0</accession>
<sequence length="203" mass="21161">MTYPDSGRPENPPSFPVLEPYSLHPEQVAQVQPTAPATPADGFAPATPPGVFPPATPTDGFQPATPAGGFPPPTSVASGAPAAPRKKTGLVVLSIIAVVFFATAGVFGILFANESSRNDRLTGQVAEKEKQVSDSAKQLKDAQDEAAKAKDAQKSAETARKRAEDDSASAAKCRDAARALREAIMSEDDPRADQAALDLFTTC</sequence>
<evidence type="ECO:0000313" key="3">
    <source>
        <dbReference type="EMBL" id="GAA0229028.1"/>
    </source>
</evidence>
<keyword evidence="2" id="KW-0472">Membrane</keyword>
<dbReference type="RefSeq" id="WP_343934326.1">
    <property type="nucleotide sequence ID" value="NZ_BAAABU010000005.1"/>
</dbReference>
<protein>
    <submittedName>
        <fullName evidence="3">Uncharacterized protein</fullName>
    </submittedName>
</protein>